<accession>A6ICI7</accession>
<gene>
    <name evidence="1" type="ORF">rCG_63576</name>
</gene>
<protein>
    <submittedName>
        <fullName evidence="1">RCG63576</fullName>
    </submittedName>
</protein>
<name>A6ICI7_RAT</name>
<dbReference type="AlphaFoldDB" id="A6ICI7"/>
<dbReference type="EMBL" id="CH473958">
    <property type="protein sequence ID" value="EDM09660.1"/>
    <property type="molecule type" value="Genomic_DNA"/>
</dbReference>
<dbReference type="Proteomes" id="UP000234681">
    <property type="component" value="Chromosome 13"/>
</dbReference>
<sequence length="147" mass="16467">MPKFIAAALRPALCKPKTKKPIPKVFQVPTRGLCSANFWNSQPDRSQDFYFCWGGKEVGQEKQGNRDDILGVLFACMSVHPNVQCPQRPEEDVRSPTIEVTEGCEPPCGYREWNVGLGEQPVLLTTEPSPPAPMFSVLKLPLKRTRL</sequence>
<proteinExistence type="predicted"/>
<evidence type="ECO:0000313" key="1">
    <source>
        <dbReference type="EMBL" id="EDM09660.1"/>
    </source>
</evidence>
<evidence type="ECO:0000313" key="2">
    <source>
        <dbReference type="Proteomes" id="UP000234681"/>
    </source>
</evidence>
<reference evidence="1 2" key="1">
    <citation type="submission" date="2005-09" db="EMBL/GenBank/DDBJ databases">
        <authorList>
            <person name="Mural R.J."/>
            <person name="Li P.W."/>
            <person name="Adams M.D."/>
            <person name="Amanatides P.G."/>
            <person name="Baden-Tillson H."/>
            <person name="Barnstead M."/>
            <person name="Chin S.H."/>
            <person name="Dew I."/>
            <person name="Evans C.A."/>
            <person name="Ferriera S."/>
            <person name="Flanigan M."/>
            <person name="Fosler C."/>
            <person name="Glodek A."/>
            <person name="Gu Z."/>
            <person name="Holt R.A."/>
            <person name="Jennings D."/>
            <person name="Kraft C.L."/>
            <person name="Lu F."/>
            <person name="Nguyen T."/>
            <person name="Nusskern D.R."/>
            <person name="Pfannkoch C.M."/>
            <person name="Sitter C."/>
            <person name="Sutton G.G."/>
            <person name="Venter J.C."/>
            <person name="Wang Z."/>
            <person name="Woodage T."/>
            <person name="Zheng X.H."/>
            <person name="Zhong F."/>
        </authorList>
    </citation>
    <scope>NUCLEOTIDE SEQUENCE [LARGE SCALE GENOMIC DNA]</scope>
    <source>
        <strain>BN</strain>
        <strain evidence="2">Sprague-Dawley</strain>
    </source>
</reference>
<organism evidence="1 2">
    <name type="scientific">Rattus norvegicus</name>
    <name type="common">Rat</name>
    <dbReference type="NCBI Taxonomy" id="10116"/>
    <lineage>
        <taxon>Eukaryota</taxon>
        <taxon>Metazoa</taxon>
        <taxon>Chordata</taxon>
        <taxon>Craniata</taxon>
        <taxon>Vertebrata</taxon>
        <taxon>Euteleostomi</taxon>
        <taxon>Mammalia</taxon>
        <taxon>Eutheria</taxon>
        <taxon>Euarchontoglires</taxon>
        <taxon>Glires</taxon>
        <taxon>Rodentia</taxon>
        <taxon>Myomorpha</taxon>
        <taxon>Muroidea</taxon>
        <taxon>Muridae</taxon>
        <taxon>Murinae</taxon>
        <taxon>Rattus</taxon>
    </lineage>
</organism>